<feature type="region of interest" description="Disordered" evidence="7">
    <location>
        <begin position="203"/>
        <end position="268"/>
    </location>
</feature>
<dbReference type="InterPro" id="IPR036249">
    <property type="entry name" value="Thioredoxin-like_sf"/>
</dbReference>
<evidence type="ECO:0000256" key="3">
    <source>
        <dbReference type="ARBA" id="ARBA00038812"/>
    </source>
</evidence>
<evidence type="ECO:0000256" key="8">
    <source>
        <dbReference type="SAM" id="Phobius"/>
    </source>
</evidence>
<comment type="subcellular location">
    <subcellularLocation>
        <location evidence="1">Endoplasmic reticulum membrane</location>
        <topology evidence="1">Peripheral membrane protein</topology>
    </subcellularLocation>
</comment>
<evidence type="ECO:0000256" key="6">
    <source>
        <dbReference type="ARBA" id="ARBA00046062"/>
    </source>
</evidence>
<reference evidence="11" key="1">
    <citation type="submission" date="2016-11" db="UniProtKB">
        <authorList>
            <consortium name="WormBaseParasite"/>
        </authorList>
    </citation>
    <scope>IDENTIFICATION</scope>
</reference>
<name>A0A1I8JMN2_9PLAT</name>
<dbReference type="Gene3D" id="3.40.30.10">
    <property type="entry name" value="Glutaredoxin"/>
    <property type="match status" value="1"/>
</dbReference>
<feature type="transmembrane region" description="Helical" evidence="8">
    <location>
        <begin position="396"/>
        <end position="416"/>
    </location>
</feature>
<comment type="function">
    <text evidence="6">Involved in endoplasmic reticulum-associated protein degradation (ERAD). Acts as a platform to recruit both UBQLN1 and VCP to the ER during ERAD.</text>
</comment>
<feature type="compositionally biased region" description="Low complexity" evidence="7">
    <location>
        <begin position="220"/>
        <end position="232"/>
    </location>
</feature>
<feature type="domain" description="UBX" evidence="9">
    <location>
        <begin position="279"/>
        <end position="363"/>
    </location>
</feature>
<feature type="compositionally biased region" description="Low complexity" evidence="7">
    <location>
        <begin position="253"/>
        <end position="262"/>
    </location>
</feature>
<evidence type="ECO:0000259" key="9">
    <source>
        <dbReference type="PROSITE" id="PS50033"/>
    </source>
</evidence>
<evidence type="ECO:0000256" key="5">
    <source>
        <dbReference type="ARBA" id="ARBA00041575"/>
    </source>
</evidence>
<dbReference type="PANTHER" id="PTHR46424:SF1">
    <property type="entry name" value="UBX DOMAIN-CONTAINING PROTEIN 4"/>
    <property type="match status" value="1"/>
</dbReference>
<keyword evidence="10" id="KW-1185">Reference proteome</keyword>
<keyword evidence="8" id="KW-0812">Transmembrane</keyword>
<dbReference type="SUPFAM" id="SSF54236">
    <property type="entry name" value="Ubiquitin-like"/>
    <property type="match status" value="1"/>
</dbReference>
<proteinExistence type="predicted"/>
<evidence type="ECO:0000313" key="10">
    <source>
        <dbReference type="Proteomes" id="UP000095280"/>
    </source>
</evidence>
<dbReference type="GO" id="GO:0006986">
    <property type="term" value="P:response to unfolded protein"/>
    <property type="evidence" value="ECO:0007669"/>
    <property type="project" value="UniProtKB-KW"/>
</dbReference>
<dbReference type="SMART" id="SM00166">
    <property type="entry name" value="UBX"/>
    <property type="match status" value="1"/>
</dbReference>
<feature type="region of interest" description="Disordered" evidence="7">
    <location>
        <begin position="146"/>
        <end position="186"/>
    </location>
</feature>
<dbReference type="GO" id="GO:0036503">
    <property type="term" value="P:ERAD pathway"/>
    <property type="evidence" value="ECO:0007669"/>
    <property type="project" value="TreeGrafter"/>
</dbReference>
<sequence>MATAQGNIGFCFFEGSVDDAIKKVKESKTCLLVYVYGDDDTSKKYDSFFSSGGKLAEISSKFVCMRLAAQSDTALQFSAFYPVVSLPTIYLISADGISLEALIGDRSEEDIVERLSAAAGTVASGAAVGEASDSAAANWESRVAQMEQKIDARQTEKTQEAKERERQSELERRSVGRSLNQLRQQQQAEQERAWAEEVRQERMARYKEQQQKTRKPPQEQPQQPEEQQSSQQDATLRDFRESQSAAYREQRQAAEAARQAAEAAEEAAEREAAAAADLERRRTARLQLRCPDGRVFVRELPSSATLAELLDSVSAAAEVASSSLRGQQFRLATVYPRRVFNRQSESGCTLAELDLAPSASLLVLPPVDERGSGGTSGSGGAVASVLATPFILLSRLLALLLGFLGALLAAAVALQLRVRRHQQQRKAAGSEGRAVAAARLLNARATRPG</sequence>
<dbReference type="Pfam" id="PF00789">
    <property type="entry name" value="UBX"/>
    <property type="match status" value="1"/>
</dbReference>
<dbReference type="GO" id="GO:0005789">
    <property type="term" value="C:endoplasmic reticulum membrane"/>
    <property type="evidence" value="ECO:0007669"/>
    <property type="project" value="UniProtKB-SubCell"/>
</dbReference>
<evidence type="ECO:0000256" key="4">
    <source>
        <dbReference type="ARBA" id="ARBA00040925"/>
    </source>
</evidence>
<evidence type="ECO:0000256" key="2">
    <source>
        <dbReference type="ARBA" id="ARBA00023230"/>
    </source>
</evidence>
<evidence type="ECO:0000256" key="7">
    <source>
        <dbReference type="SAM" id="MobiDB-lite"/>
    </source>
</evidence>
<evidence type="ECO:0000313" key="11">
    <source>
        <dbReference type="WBParaSite" id="maker-uti_cns_0049229-snap-gene-1.23-mRNA-1"/>
    </source>
</evidence>
<dbReference type="Proteomes" id="UP000095280">
    <property type="component" value="Unplaced"/>
</dbReference>
<dbReference type="SUPFAM" id="SSF52833">
    <property type="entry name" value="Thioredoxin-like"/>
    <property type="match status" value="1"/>
</dbReference>
<dbReference type="InterPro" id="IPR001012">
    <property type="entry name" value="UBX_dom"/>
</dbReference>
<keyword evidence="8" id="KW-0472">Membrane</keyword>
<keyword evidence="8" id="KW-1133">Transmembrane helix</keyword>
<evidence type="ECO:0000256" key="1">
    <source>
        <dbReference type="ARBA" id="ARBA00004406"/>
    </source>
</evidence>
<dbReference type="Pfam" id="PF23187">
    <property type="entry name" value="UBX7_N"/>
    <property type="match status" value="1"/>
</dbReference>
<comment type="subunit">
    <text evidence="3">Directly interacts with VCP. Interacts with UBQLN1. Forms a complex with VCP and UBQLN1.</text>
</comment>
<dbReference type="AlphaFoldDB" id="A0A1I8JMN2"/>
<dbReference type="InterPro" id="IPR029071">
    <property type="entry name" value="Ubiquitin-like_domsf"/>
</dbReference>
<feature type="compositionally biased region" description="Basic and acidic residues" evidence="7">
    <location>
        <begin position="148"/>
        <end position="174"/>
    </location>
</feature>
<protein>
    <recommendedName>
        <fullName evidence="4">UBX domain-containing protein 4</fullName>
    </recommendedName>
    <alternativeName>
        <fullName evidence="5">UBX domain-containing protein 2</fullName>
    </alternativeName>
</protein>
<dbReference type="WBParaSite" id="maker-uti_cns_0049229-snap-gene-1.23-mRNA-1">
    <property type="protein sequence ID" value="maker-uti_cns_0049229-snap-gene-1.23-mRNA-1"/>
    <property type="gene ID" value="maker-uti_cns_0049229-snap-gene-1.23"/>
</dbReference>
<dbReference type="PANTHER" id="PTHR46424">
    <property type="entry name" value="UBX DOMAIN-CONTAINING PROTEIN 4"/>
    <property type="match status" value="1"/>
</dbReference>
<keyword evidence="2" id="KW-0834">Unfolded protein response</keyword>
<dbReference type="Gene3D" id="3.10.20.90">
    <property type="entry name" value="Phosphatidylinositol 3-kinase Catalytic Subunit, Chain A, domain 1"/>
    <property type="match status" value="1"/>
</dbReference>
<organism evidence="10 11">
    <name type="scientific">Macrostomum lignano</name>
    <dbReference type="NCBI Taxonomy" id="282301"/>
    <lineage>
        <taxon>Eukaryota</taxon>
        <taxon>Metazoa</taxon>
        <taxon>Spiralia</taxon>
        <taxon>Lophotrochozoa</taxon>
        <taxon>Platyhelminthes</taxon>
        <taxon>Rhabditophora</taxon>
        <taxon>Macrostomorpha</taxon>
        <taxon>Macrostomida</taxon>
        <taxon>Macrostomidae</taxon>
        <taxon>Macrostomum</taxon>
    </lineage>
</organism>
<accession>A0A1I8JMN2</accession>
<dbReference type="PROSITE" id="PS50033">
    <property type="entry name" value="UBX"/>
    <property type="match status" value="1"/>
</dbReference>